<accession>A0AAD4HN87</accession>
<dbReference type="EMBL" id="JABBWK010000022">
    <property type="protein sequence ID" value="KAG1901469.1"/>
    <property type="molecule type" value="Genomic_DNA"/>
</dbReference>
<dbReference type="AlphaFoldDB" id="A0AAD4HN87"/>
<evidence type="ECO:0000313" key="2">
    <source>
        <dbReference type="EMBL" id="KAG1901469.1"/>
    </source>
</evidence>
<organism evidence="2 3">
    <name type="scientific">Suillus fuscotomentosus</name>
    <dbReference type="NCBI Taxonomy" id="1912939"/>
    <lineage>
        <taxon>Eukaryota</taxon>
        <taxon>Fungi</taxon>
        <taxon>Dikarya</taxon>
        <taxon>Basidiomycota</taxon>
        <taxon>Agaricomycotina</taxon>
        <taxon>Agaricomycetes</taxon>
        <taxon>Agaricomycetidae</taxon>
        <taxon>Boletales</taxon>
        <taxon>Suillineae</taxon>
        <taxon>Suillaceae</taxon>
        <taxon>Suillus</taxon>
    </lineage>
</organism>
<name>A0AAD4HN87_9AGAM</name>
<evidence type="ECO:0000256" key="1">
    <source>
        <dbReference type="SAM" id="MobiDB-lite"/>
    </source>
</evidence>
<protein>
    <submittedName>
        <fullName evidence="2">Uncharacterized protein</fullName>
    </submittedName>
</protein>
<feature type="region of interest" description="Disordered" evidence="1">
    <location>
        <begin position="1"/>
        <end position="24"/>
    </location>
</feature>
<gene>
    <name evidence="2" type="ORF">F5891DRAFT_1029675</name>
</gene>
<evidence type="ECO:0000313" key="3">
    <source>
        <dbReference type="Proteomes" id="UP001195769"/>
    </source>
</evidence>
<keyword evidence="3" id="KW-1185">Reference proteome</keyword>
<dbReference type="GeneID" id="64655843"/>
<comment type="caution">
    <text evidence="2">The sequence shown here is derived from an EMBL/GenBank/DDBJ whole genome shotgun (WGS) entry which is preliminary data.</text>
</comment>
<dbReference type="RefSeq" id="XP_041227044.1">
    <property type="nucleotide sequence ID" value="XM_041361545.1"/>
</dbReference>
<proteinExistence type="predicted"/>
<sequence length="367" mass="39984">MPSSSSDTPPVQDPAAISQPVPSPTLLVPSHSSKMTKLDIPAFSGPLEPATINAWLGRCEDSYLAWSALNADKVMPPQLRIVLAGLKLEEYNTSLWWSENRDVLKQLATWEAFALCFKDRFIPSGWRLDALACFYNVSQGADDFRSFVATLQVARNTLSSAGLGYTITDSIFKNHLLFFAHPILQLRIRAMPNLGYENLKVDTLIDVMATTWSSLVAEGLTKSISPRLAFNASSASPPVPTSKPAYPLPDLSYAEREALRSVGGCFHCRLSPSDAVWKPHIARECPGDVKQGIPPRVPRPVTTVAAIGIPEGYKEVYLTHGNPGVTDFSDPNAGLVTALIPKDVILPSCVLEGDSDSDDSDDDYGYY</sequence>
<dbReference type="Proteomes" id="UP001195769">
    <property type="component" value="Unassembled WGS sequence"/>
</dbReference>
<reference evidence="2" key="1">
    <citation type="journal article" date="2020" name="New Phytol.">
        <title>Comparative genomics reveals dynamic genome evolution in host specialist ectomycorrhizal fungi.</title>
        <authorList>
            <person name="Lofgren L.A."/>
            <person name="Nguyen N.H."/>
            <person name="Vilgalys R."/>
            <person name="Ruytinx J."/>
            <person name="Liao H.L."/>
            <person name="Branco S."/>
            <person name="Kuo A."/>
            <person name="LaButti K."/>
            <person name="Lipzen A."/>
            <person name="Andreopoulos W."/>
            <person name="Pangilinan J."/>
            <person name="Riley R."/>
            <person name="Hundley H."/>
            <person name="Na H."/>
            <person name="Barry K."/>
            <person name="Grigoriev I.V."/>
            <person name="Stajich J.E."/>
            <person name="Kennedy P.G."/>
        </authorList>
    </citation>
    <scope>NUCLEOTIDE SEQUENCE</scope>
    <source>
        <strain evidence="2">FC203</strain>
    </source>
</reference>